<dbReference type="InterPro" id="IPR003593">
    <property type="entry name" value="AAA+_ATPase"/>
</dbReference>
<dbReference type="InterPro" id="IPR011017">
    <property type="entry name" value="TRASH_dom"/>
</dbReference>
<evidence type="ECO:0000256" key="2">
    <source>
        <dbReference type="ARBA" id="ARBA00022741"/>
    </source>
</evidence>
<evidence type="ECO:0000256" key="4">
    <source>
        <dbReference type="SAM" id="MobiDB-lite"/>
    </source>
</evidence>
<dbReference type="AlphaFoldDB" id="A0A4P7IKA1"/>
<keyword evidence="1" id="KW-0813">Transport</keyword>
<dbReference type="KEGG" id="nsn:EXE58_15750"/>
<dbReference type="Proteomes" id="UP000294853">
    <property type="component" value="Chromosome"/>
</dbReference>
<dbReference type="SMART" id="SM00746">
    <property type="entry name" value="TRASH"/>
    <property type="match status" value="1"/>
</dbReference>
<dbReference type="InterPro" id="IPR017911">
    <property type="entry name" value="MacB-like_ATP-bd"/>
</dbReference>
<dbReference type="CDD" id="cd03255">
    <property type="entry name" value="ABC_MJ0796_LolCDE_FtsE"/>
    <property type="match status" value="1"/>
</dbReference>
<dbReference type="PROSITE" id="PS00211">
    <property type="entry name" value="ABC_TRANSPORTER_1"/>
    <property type="match status" value="1"/>
</dbReference>
<feature type="region of interest" description="Disordered" evidence="4">
    <location>
        <begin position="1"/>
        <end position="32"/>
    </location>
</feature>
<protein>
    <submittedName>
        <fullName evidence="6">ATP-binding cassette domain-containing protein</fullName>
    </submittedName>
</protein>
<organism evidence="6 7">
    <name type="scientific">Nocardioides seonyuensis</name>
    <dbReference type="NCBI Taxonomy" id="2518371"/>
    <lineage>
        <taxon>Bacteria</taxon>
        <taxon>Bacillati</taxon>
        <taxon>Actinomycetota</taxon>
        <taxon>Actinomycetes</taxon>
        <taxon>Propionibacteriales</taxon>
        <taxon>Nocardioidaceae</taxon>
        <taxon>Nocardioides</taxon>
    </lineage>
</organism>
<dbReference type="PANTHER" id="PTHR24220:SF86">
    <property type="entry name" value="ABC TRANSPORTER ABCH.1"/>
    <property type="match status" value="1"/>
</dbReference>
<name>A0A4P7IKA1_9ACTN</name>
<dbReference type="Gene3D" id="3.40.50.300">
    <property type="entry name" value="P-loop containing nucleotide triphosphate hydrolases"/>
    <property type="match status" value="1"/>
</dbReference>
<dbReference type="PANTHER" id="PTHR24220">
    <property type="entry name" value="IMPORT ATP-BINDING PROTEIN"/>
    <property type="match status" value="1"/>
</dbReference>
<dbReference type="PROSITE" id="PS50893">
    <property type="entry name" value="ABC_TRANSPORTER_2"/>
    <property type="match status" value="1"/>
</dbReference>
<dbReference type="GO" id="GO:0005524">
    <property type="term" value="F:ATP binding"/>
    <property type="evidence" value="ECO:0007669"/>
    <property type="project" value="UniProtKB-KW"/>
</dbReference>
<dbReference type="SMART" id="SM00382">
    <property type="entry name" value="AAA"/>
    <property type="match status" value="1"/>
</dbReference>
<keyword evidence="7" id="KW-1185">Reference proteome</keyword>
<feature type="compositionally biased region" description="Polar residues" evidence="4">
    <location>
        <begin position="1"/>
        <end position="10"/>
    </location>
</feature>
<evidence type="ECO:0000256" key="1">
    <source>
        <dbReference type="ARBA" id="ARBA00022448"/>
    </source>
</evidence>
<dbReference type="InterPro" id="IPR017871">
    <property type="entry name" value="ABC_transporter-like_CS"/>
</dbReference>
<evidence type="ECO:0000313" key="6">
    <source>
        <dbReference type="EMBL" id="QBX56767.1"/>
    </source>
</evidence>
<dbReference type="GO" id="GO:0005886">
    <property type="term" value="C:plasma membrane"/>
    <property type="evidence" value="ECO:0007669"/>
    <property type="project" value="TreeGrafter"/>
</dbReference>
<feature type="domain" description="ABC transporter" evidence="5">
    <location>
        <begin position="33"/>
        <end position="277"/>
    </location>
</feature>
<dbReference type="GO" id="GO:0022857">
    <property type="term" value="F:transmembrane transporter activity"/>
    <property type="evidence" value="ECO:0007669"/>
    <property type="project" value="TreeGrafter"/>
</dbReference>
<sequence length="321" mass="34359">MNSNAHSTPGTAPVLSSPGGSGPPSHSNRPGVLTVRGLTKTYRSGDIAVDAVRAVDLDLASGEVLLVMGPSGSGKTTLLLMLGALLRPSAGSITVTTRDGVEVDIAAAREKELPALRSRTFGFIFQDYALLDALTATENIAVAANLAGVKGLPARQRARNLLDRVGLAHRAAARPSQMSGGEQQRVAVARALANDPPVLLADEPTANLDASRGRDLARLLRQLADEDRRSIIIVSHDDRLREIADRVLWLEDGHFRHLAALAVDPVCRMQVEPNGPHADWGGQQWWFCSDACRREFLTQPDRFAPPATSIESVLPQEPTSS</sequence>
<dbReference type="InterPro" id="IPR003439">
    <property type="entry name" value="ABC_transporter-like_ATP-bd"/>
</dbReference>
<proteinExistence type="predicted"/>
<evidence type="ECO:0000256" key="3">
    <source>
        <dbReference type="ARBA" id="ARBA00022840"/>
    </source>
</evidence>
<evidence type="ECO:0000313" key="7">
    <source>
        <dbReference type="Proteomes" id="UP000294853"/>
    </source>
</evidence>
<dbReference type="InterPro" id="IPR015854">
    <property type="entry name" value="ABC_transpr_LolD-like"/>
</dbReference>
<dbReference type="Pfam" id="PF00005">
    <property type="entry name" value="ABC_tran"/>
    <property type="match status" value="1"/>
</dbReference>
<keyword evidence="3 6" id="KW-0067">ATP-binding</keyword>
<keyword evidence="2" id="KW-0547">Nucleotide-binding</keyword>
<evidence type="ECO:0000259" key="5">
    <source>
        <dbReference type="PROSITE" id="PS50893"/>
    </source>
</evidence>
<dbReference type="OrthoDB" id="9802264at2"/>
<dbReference type="SUPFAM" id="SSF52540">
    <property type="entry name" value="P-loop containing nucleoside triphosphate hydrolases"/>
    <property type="match status" value="1"/>
</dbReference>
<dbReference type="SUPFAM" id="SSF47240">
    <property type="entry name" value="Ferritin-like"/>
    <property type="match status" value="1"/>
</dbReference>
<accession>A0A4P7IKA1</accession>
<dbReference type="GO" id="GO:0016887">
    <property type="term" value="F:ATP hydrolysis activity"/>
    <property type="evidence" value="ECO:0007669"/>
    <property type="project" value="InterPro"/>
</dbReference>
<dbReference type="InterPro" id="IPR009078">
    <property type="entry name" value="Ferritin-like_SF"/>
</dbReference>
<gene>
    <name evidence="6" type="ORF">EXE58_15750</name>
</gene>
<reference evidence="6 7" key="1">
    <citation type="submission" date="2019-03" db="EMBL/GenBank/DDBJ databases">
        <title>Three New Species of Nocardioides, Nocardioides euryhalodurans sp. nov., Nocardioides seonyuensis sp. nov. and Nocardioides eburneoflavus sp. nov. Iolated from Soil.</title>
        <authorList>
            <person name="Roh S.G."/>
            <person name="Lee C."/>
            <person name="Kim M.-K."/>
            <person name="Kim S.B."/>
        </authorList>
    </citation>
    <scope>NUCLEOTIDE SEQUENCE [LARGE SCALE GENOMIC DNA]</scope>
    <source>
        <strain evidence="6 7">MMS17-SY207-3</strain>
    </source>
</reference>
<dbReference type="InterPro" id="IPR007029">
    <property type="entry name" value="YHS_dom"/>
</dbReference>
<dbReference type="Pfam" id="PF04945">
    <property type="entry name" value="YHS"/>
    <property type="match status" value="1"/>
</dbReference>
<dbReference type="EMBL" id="CP038436">
    <property type="protein sequence ID" value="QBX56767.1"/>
    <property type="molecule type" value="Genomic_DNA"/>
</dbReference>
<dbReference type="InterPro" id="IPR027417">
    <property type="entry name" value="P-loop_NTPase"/>
</dbReference>